<evidence type="ECO:0000313" key="2">
    <source>
        <dbReference type="Proteomes" id="UP000801492"/>
    </source>
</evidence>
<dbReference type="OrthoDB" id="6617942at2759"/>
<accession>A0A8K0D7Q3</accession>
<dbReference type="AlphaFoldDB" id="A0A8K0D7Q3"/>
<name>A0A8K0D7Q3_IGNLU</name>
<dbReference type="EMBL" id="VTPC01002851">
    <property type="protein sequence ID" value="KAF2899374.1"/>
    <property type="molecule type" value="Genomic_DNA"/>
</dbReference>
<organism evidence="1 2">
    <name type="scientific">Ignelater luminosus</name>
    <name type="common">Cucubano</name>
    <name type="synonym">Pyrophorus luminosus</name>
    <dbReference type="NCBI Taxonomy" id="2038154"/>
    <lineage>
        <taxon>Eukaryota</taxon>
        <taxon>Metazoa</taxon>
        <taxon>Ecdysozoa</taxon>
        <taxon>Arthropoda</taxon>
        <taxon>Hexapoda</taxon>
        <taxon>Insecta</taxon>
        <taxon>Pterygota</taxon>
        <taxon>Neoptera</taxon>
        <taxon>Endopterygota</taxon>
        <taxon>Coleoptera</taxon>
        <taxon>Polyphaga</taxon>
        <taxon>Elateriformia</taxon>
        <taxon>Elateroidea</taxon>
        <taxon>Elateridae</taxon>
        <taxon>Agrypninae</taxon>
        <taxon>Pyrophorini</taxon>
        <taxon>Ignelater</taxon>
    </lineage>
</organism>
<evidence type="ECO:0000313" key="1">
    <source>
        <dbReference type="EMBL" id="KAF2899374.1"/>
    </source>
</evidence>
<reference evidence="1" key="1">
    <citation type="submission" date="2019-08" db="EMBL/GenBank/DDBJ databases">
        <title>The genome of the North American firefly Photinus pyralis.</title>
        <authorList>
            <consortium name="Photinus pyralis genome working group"/>
            <person name="Fallon T.R."/>
            <person name="Sander Lower S.E."/>
            <person name="Weng J.-K."/>
        </authorList>
    </citation>
    <scope>NUCLEOTIDE SEQUENCE</scope>
    <source>
        <strain evidence="1">TRF0915ILg1</strain>
        <tissue evidence="1">Whole body</tissue>
    </source>
</reference>
<protein>
    <submittedName>
        <fullName evidence="1">Uncharacterized protein</fullName>
    </submittedName>
</protein>
<dbReference type="PANTHER" id="PTHR46409:SF1">
    <property type="entry name" value="HTH PSQ-TYPE DOMAIN-CONTAINING PROTEIN"/>
    <property type="match status" value="1"/>
</dbReference>
<gene>
    <name evidence="1" type="ORF">ILUMI_06800</name>
</gene>
<sequence length="270" mass="30692">MGKFGRVIRLLERRLNKPLQFTACLLHMNELPLRPLFLELDGTTTGPTTYSGFIGKLLDDCKKCSIVSLEKIECILPDISEIKYLSSDQHYLYDIISTVISGECPPDLANRSLEKMSHATYVLTNEPIYKLKQLATFVVKHNAFFAHSENLLVFMLSDEQKHVRELAARRILKAKDTPKSGQLRVVEVPKINLNASSYIDLIEWQQQYSQPPILYDISNETLHSLVESGGNDEVLLLRLSYYTQAVVRAVKTVTEASLQLCDKKIKISFD</sequence>
<proteinExistence type="predicted"/>
<dbReference type="PANTHER" id="PTHR46409">
    <property type="entry name" value="HTH PSQ-TYPE DOMAIN-CONTAINING PROTEIN"/>
    <property type="match status" value="1"/>
</dbReference>
<dbReference type="Proteomes" id="UP000801492">
    <property type="component" value="Unassembled WGS sequence"/>
</dbReference>
<keyword evidence="2" id="KW-1185">Reference proteome</keyword>
<comment type="caution">
    <text evidence="1">The sequence shown here is derived from an EMBL/GenBank/DDBJ whole genome shotgun (WGS) entry which is preliminary data.</text>
</comment>